<dbReference type="GO" id="GO:0003676">
    <property type="term" value="F:nucleic acid binding"/>
    <property type="evidence" value="ECO:0007669"/>
    <property type="project" value="InterPro"/>
</dbReference>
<comment type="caution">
    <text evidence="1">The sequence shown here is derived from an EMBL/GenBank/DDBJ whole genome shotgun (WGS) entry which is preliminary data.</text>
</comment>
<protein>
    <submittedName>
        <fullName evidence="1">Uncharacterized protein</fullName>
    </submittedName>
</protein>
<name>A0A4C1U2P6_EUMVA</name>
<dbReference type="EMBL" id="BGZK01000114">
    <property type="protein sequence ID" value="GBP20106.1"/>
    <property type="molecule type" value="Genomic_DNA"/>
</dbReference>
<proteinExistence type="predicted"/>
<evidence type="ECO:0000313" key="2">
    <source>
        <dbReference type="Proteomes" id="UP000299102"/>
    </source>
</evidence>
<dbReference type="Gene3D" id="3.30.420.10">
    <property type="entry name" value="Ribonuclease H-like superfamily/Ribonuclease H"/>
    <property type="match status" value="1"/>
</dbReference>
<dbReference type="OrthoDB" id="10261439at2759"/>
<dbReference type="AlphaFoldDB" id="A0A4C1U2P6"/>
<accession>A0A4C1U2P6</accession>
<dbReference type="InterPro" id="IPR036397">
    <property type="entry name" value="RNaseH_sf"/>
</dbReference>
<gene>
    <name evidence="1" type="ORF">EVAR_13878_1</name>
</gene>
<reference evidence="1 2" key="1">
    <citation type="journal article" date="2019" name="Commun. Biol.">
        <title>The bagworm genome reveals a unique fibroin gene that provides high tensile strength.</title>
        <authorList>
            <person name="Kono N."/>
            <person name="Nakamura H."/>
            <person name="Ohtoshi R."/>
            <person name="Tomita M."/>
            <person name="Numata K."/>
            <person name="Arakawa K."/>
        </authorList>
    </citation>
    <scope>NUCLEOTIDE SEQUENCE [LARGE SCALE GENOMIC DNA]</scope>
</reference>
<keyword evidence="2" id="KW-1185">Reference proteome</keyword>
<organism evidence="1 2">
    <name type="scientific">Eumeta variegata</name>
    <name type="common">Bagworm moth</name>
    <name type="synonym">Eumeta japonica</name>
    <dbReference type="NCBI Taxonomy" id="151549"/>
    <lineage>
        <taxon>Eukaryota</taxon>
        <taxon>Metazoa</taxon>
        <taxon>Ecdysozoa</taxon>
        <taxon>Arthropoda</taxon>
        <taxon>Hexapoda</taxon>
        <taxon>Insecta</taxon>
        <taxon>Pterygota</taxon>
        <taxon>Neoptera</taxon>
        <taxon>Endopterygota</taxon>
        <taxon>Lepidoptera</taxon>
        <taxon>Glossata</taxon>
        <taxon>Ditrysia</taxon>
        <taxon>Tineoidea</taxon>
        <taxon>Psychidae</taxon>
        <taxon>Oiketicinae</taxon>
        <taxon>Eumeta</taxon>
    </lineage>
</organism>
<dbReference type="Proteomes" id="UP000299102">
    <property type="component" value="Unassembled WGS sequence"/>
</dbReference>
<evidence type="ECO:0000313" key="1">
    <source>
        <dbReference type="EMBL" id="GBP20106.1"/>
    </source>
</evidence>
<sequence length="302" mass="33308">MTFSVADCTEPLGDTLLYCADVGKVREKQPRSRIPLHQGNASPCTASKTMSFSTSKKVKLVTRPSFDADLAPCDFFIYPKIKDLMRGLSFTGPEEAVIVFDQHVQNMRSVQCCPVANRRRDTAHIESRHEPEKVDPGHLSVRAVLLISAIHPVHVSGGPPLCHKGFDPSISLVGGMDAKALREYINKAADCLKNIVAWIELGRCESWSGQDWGDVLVECTVPAVQRATRRAVGRQRFVLLTVCLTYTIRVSDSGGGSMLVRVAFDRETMGSNPEQGRIDRIYVLHVKPCVPELAINIDDYSG</sequence>